<dbReference type="AlphaFoldDB" id="A0A2C9U9Z6"/>
<dbReference type="GO" id="GO:0010333">
    <property type="term" value="F:terpene synthase activity"/>
    <property type="evidence" value="ECO:0007669"/>
    <property type="project" value="InterPro"/>
</dbReference>
<dbReference type="GO" id="GO:0016114">
    <property type="term" value="P:terpenoid biosynthetic process"/>
    <property type="evidence" value="ECO:0007669"/>
    <property type="project" value="InterPro"/>
</dbReference>
<dbReference type="PANTHER" id="PTHR31225">
    <property type="entry name" value="OS04G0344100 PROTEIN-RELATED"/>
    <property type="match status" value="1"/>
</dbReference>
<dbReference type="Gene3D" id="1.10.600.10">
    <property type="entry name" value="Farnesyl Diphosphate Synthase"/>
    <property type="match status" value="2"/>
</dbReference>
<dbReference type="InterPro" id="IPR005630">
    <property type="entry name" value="Terpene_synthase_metal-bd"/>
</dbReference>
<keyword evidence="1" id="KW-0479">Metal-binding</keyword>
<accession>A0A2C9U9Z6</accession>
<name>A0A2C9U9Z6_MANES</name>
<organism evidence="3">
    <name type="scientific">Manihot esculenta</name>
    <name type="common">Cassava</name>
    <name type="synonym">Jatropha manihot</name>
    <dbReference type="NCBI Taxonomy" id="3983"/>
    <lineage>
        <taxon>Eukaryota</taxon>
        <taxon>Viridiplantae</taxon>
        <taxon>Streptophyta</taxon>
        <taxon>Embryophyta</taxon>
        <taxon>Tracheophyta</taxon>
        <taxon>Spermatophyta</taxon>
        <taxon>Magnoliopsida</taxon>
        <taxon>eudicotyledons</taxon>
        <taxon>Gunneridae</taxon>
        <taxon>Pentapetalae</taxon>
        <taxon>rosids</taxon>
        <taxon>fabids</taxon>
        <taxon>Malpighiales</taxon>
        <taxon>Euphorbiaceae</taxon>
        <taxon>Crotonoideae</taxon>
        <taxon>Manihoteae</taxon>
        <taxon>Manihot</taxon>
    </lineage>
</organism>
<gene>
    <name evidence="3" type="ORF">MANES_16G054800</name>
</gene>
<dbReference type="SUPFAM" id="SSF48576">
    <property type="entry name" value="Terpenoid synthases"/>
    <property type="match status" value="1"/>
</dbReference>
<dbReference type="Pfam" id="PF03936">
    <property type="entry name" value="Terpene_synth_C"/>
    <property type="match status" value="1"/>
</dbReference>
<proteinExistence type="predicted"/>
<dbReference type="GO" id="GO:0000287">
    <property type="term" value="F:magnesium ion binding"/>
    <property type="evidence" value="ECO:0007669"/>
    <property type="project" value="InterPro"/>
</dbReference>
<evidence type="ECO:0000259" key="2">
    <source>
        <dbReference type="Pfam" id="PF03936"/>
    </source>
</evidence>
<evidence type="ECO:0000256" key="1">
    <source>
        <dbReference type="ARBA" id="ARBA00022723"/>
    </source>
</evidence>
<protein>
    <recommendedName>
        <fullName evidence="2">Terpene synthase metal-binding domain-containing protein</fullName>
    </recommendedName>
</protein>
<feature type="domain" description="Terpene synthase metal-binding" evidence="2">
    <location>
        <begin position="1"/>
        <end position="87"/>
    </location>
</feature>
<dbReference type="STRING" id="3983.A0A2C9U9Z6"/>
<reference evidence="3" key="1">
    <citation type="submission" date="2016-02" db="EMBL/GenBank/DDBJ databases">
        <title>WGS assembly of Manihot esculenta.</title>
        <authorList>
            <person name="Bredeson J.V."/>
            <person name="Prochnik S.E."/>
            <person name="Lyons J.B."/>
            <person name="Schmutz J."/>
            <person name="Grimwood J."/>
            <person name="Vrebalov J."/>
            <person name="Bart R.S."/>
            <person name="Amuge T."/>
            <person name="Ferguson M.E."/>
            <person name="Green R."/>
            <person name="Putnam N."/>
            <person name="Stites J."/>
            <person name="Rounsley S."/>
            <person name="Rokhsar D.S."/>
        </authorList>
    </citation>
    <scope>NUCLEOTIDE SEQUENCE [LARGE SCALE GENOMIC DNA]</scope>
    <source>
        <tissue evidence="3">Leaf</tissue>
    </source>
</reference>
<evidence type="ECO:0000313" key="3">
    <source>
        <dbReference type="EMBL" id="OAY26530.1"/>
    </source>
</evidence>
<dbReference type="PANTHER" id="PTHR31225:SF236">
    <property type="entry name" value="TERPENE SYNTHASE 2-RELATED"/>
    <property type="match status" value="1"/>
</dbReference>
<sequence length="142" mass="16227">MKRLVQAYLVEAKWFNKNYTPTVDEYMSIALLSCGYPLLTITAFVGVGDIATTEAFDWASKDPKILRAASMICRLMDDIVSHEDINEECLRPSNVLMPLFIRVINLARVIDYFYTDGDEYTHVGELMKSSIKSMLIDYVKIL</sequence>
<dbReference type="InterPro" id="IPR008949">
    <property type="entry name" value="Isoprenoid_synthase_dom_sf"/>
</dbReference>
<dbReference type="EMBL" id="CM004402">
    <property type="protein sequence ID" value="OAY26530.1"/>
    <property type="molecule type" value="Genomic_DNA"/>
</dbReference>
<dbReference type="InterPro" id="IPR050148">
    <property type="entry name" value="Terpene_synthase-like"/>
</dbReference>